<reference evidence="2" key="1">
    <citation type="submission" date="2019-02" db="EMBL/GenBank/DDBJ databases">
        <title>Draft genome of the type strain Pelomonas aquatica CCUG 52575T.</title>
        <authorList>
            <person name="Gomila M."/>
            <person name="Lalucat J."/>
        </authorList>
    </citation>
    <scope>NUCLEOTIDE SEQUENCE</scope>
    <source>
        <strain evidence="2">CCUG 52575</strain>
    </source>
</reference>
<evidence type="ECO:0000256" key="1">
    <source>
        <dbReference type="SAM" id="MobiDB-lite"/>
    </source>
</evidence>
<dbReference type="RefSeq" id="WP_268147028.1">
    <property type="nucleotide sequence ID" value="NZ_JAPPUW010000002.1"/>
</dbReference>
<accession>A0A9X4LEI3</accession>
<organism evidence="2 3">
    <name type="scientific">Pelomonas aquatica</name>
    <dbReference type="NCBI Taxonomy" id="431058"/>
    <lineage>
        <taxon>Bacteria</taxon>
        <taxon>Pseudomonadati</taxon>
        <taxon>Pseudomonadota</taxon>
        <taxon>Betaproteobacteria</taxon>
        <taxon>Burkholderiales</taxon>
        <taxon>Sphaerotilaceae</taxon>
        <taxon>Roseateles</taxon>
    </lineage>
</organism>
<name>A0A9X4LEI3_9BURK</name>
<keyword evidence="3" id="KW-1185">Reference proteome</keyword>
<feature type="compositionally biased region" description="Basic and acidic residues" evidence="1">
    <location>
        <begin position="1"/>
        <end position="11"/>
    </location>
</feature>
<protein>
    <submittedName>
        <fullName evidence="2">Uncharacterized protein</fullName>
    </submittedName>
</protein>
<gene>
    <name evidence="2" type="ORF">EXJ73_02320</name>
</gene>
<sequence length="122" mass="14208">MKQAEDKKTKELPGLGRRGRPPVGERAMTPAERQKAYRERLAEERYDNNARDLSRVTIMKQLVDCFDQLDRRPPDTDLSEGAKYRAEELLAELATRYELDCYKINRRVKAEKVKPLSARVTK</sequence>
<proteinExistence type="predicted"/>
<evidence type="ECO:0000313" key="2">
    <source>
        <dbReference type="EMBL" id="MDG0861309.1"/>
    </source>
</evidence>
<comment type="caution">
    <text evidence="2">The sequence shown here is derived from an EMBL/GenBank/DDBJ whole genome shotgun (WGS) entry which is preliminary data.</text>
</comment>
<dbReference type="Proteomes" id="UP001152766">
    <property type="component" value="Unassembled WGS sequence"/>
</dbReference>
<dbReference type="EMBL" id="SGUG01000003">
    <property type="protein sequence ID" value="MDG0861309.1"/>
    <property type="molecule type" value="Genomic_DNA"/>
</dbReference>
<dbReference type="AlphaFoldDB" id="A0A9X4LEI3"/>
<feature type="region of interest" description="Disordered" evidence="1">
    <location>
        <begin position="1"/>
        <end position="33"/>
    </location>
</feature>
<evidence type="ECO:0000313" key="3">
    <source>
        <dbReference type="Proteomes" id="UP001152766"/>
    </source>
</evidence>